<dbReference type="EMBL" id="CP011058">
    <property type="protein sequence ID" value="AJY77722.1"/>
    <property type="molecule type" value="Genomic_DNA"/>
</dbReference>
<gene>
    <name evidence="2" type="ORF">VN24_13890</name>
</gene>
<dbReference type="Proteomes" id="UP000032633">
    <property type="component" value="Chromosome"/>
</dbReference>
<keyword evidence="1" id="KW-1133">Transmembrane helix</keyword>
<evidence type="ECO:0000256" key="1">
    <source>
        <dbReference type="SAM" id="Phobius"/>
    </source>
</evidence>
<organism evidence="2 3">
    <name type="scientific">Paenibacillus beijingensis</name>
    <dbReference type="NCBI Taxonomy" id="1126833"/>
    <lineage>
        <taxon>Bacteria</taxon>
        <taxon>Bacillati</taxon>
        <taxon>Bacillota</taxon>
        <taxon>Bacilli</taxon>
        <taxon>Bacillales</taxon>
        <taxon>Paenibacillaceae</taxon>
        <taxon>Paenibacillus</taxon>
    </lineage>
</organism>
<protein>
    <submittedName>
        <fullName evidence="2">Uncharacterized protein</fullName>
    </submittedName>
</protein>
<feature type="transmembrane region" description="Helical" evidence="1">
    <location>
        <begin position="7"/>
        <end position="27"/>
    </location>
</feature>
<evidence type="ECO:0000313" key="2">
    <source>
        <dbReference type="EMBL" id="AJY77722.1"/>
    </source>
</evidence>
<feature type="transmembrane region" description="Helical" evidence="1">
    <location>
        <begin position="112"/>
        <end position="135"/>
    </location>
</feature>
<evidence type="ECO:0000313" key="3">
    <source>
        <dbReference type="Proteomes" id="UP000032633"/>
    </source>
</evidence>
<dbReference type="STRING" id="1126833.VN24_13890"/>
<accession>A0A0D5NRW2</accession>
<dbReference type="KEGG" id="pbj:VN24_13890"/>
<reference evidence="2 3" key="1">
    <citation type="journal article" date="2015" name="J. Biotechnol.">
        <title>Complete genome sequence of Paenibacillus beijingensis 7188(T) (=DSM 24997(T)), a novel rhizobacterium from jujube garden soil.</title>
        <authorList>
            <person name="Kwak Y."/>
            <person name="Shin J.H."/>
        </authorList>
    </citation>
    <scope>NUCLEOTIDE SEQUENCE [LARGE SCALE GENOMIC DNA]</scope>
    <source>
        <strain evidence="2 3">DSM 24997</strain>
    </source>
</reference>
<dbReference type="PATRIC" id="fig|1126833.4.peg.3028"/>
<reference evidence="3" key="2">
    <citation type="submission" date="2015-03" db="EMBL/GenBank/DDBJ databases">
        <title>Genome sequence of Paenibacillus beijingensis strain DSM 24997T.</title>
        <authorList>
            <person name="Kwak Y."/>
            <person name="Shin J.-H."/>
        </authorList>
    </citation>
    <scope>NUCLEOTIDE SEQUENCE [LARGE SCALE GENOMIC DNA]</scope>
    <source>
        <strain evidence="3">DSM 24997</strain>
    </source>
</reference>
<dbReference type="AlphaFoldDB" id="A0A0D5NRW2"/>
<feature type="transmembrane region" description="Helical" evidence="1">
    <location>
        <begin position="175"/>
        <end position="198"/>
    </location>
</feature>
<keyword evidence="3" id="KW-1185">Reference proteome</keyword>
<sequence>MEIHRFRYVMAGLMAVTLLFQTVPMIFKLSQEVSFRQEAALKGAPVPGTPFFPSGKLSFAWAMFNTQFWFIIPILICIAALALYVFLIWYRDWIGRSTFVYRLLMLPTERRNIYLAKLTAILVFVFGLLAFQLLLLQLETLIFNMIVPADMREASPFADAISANQALPVLLPHNLAQFLMGYGLGVIAVLIVFTAILIERSYRRIGILYAILYMVACVAAFLMPLLTLGFESPFAYLYPGEIFVIELAVCAIIAAVSIWLGFRLIAKKITV</sequence>
<dbReference type="HOGENOM" id="CLU_087307_0_0_9"/>
<proteinExistence type="predicted"/>
<name>A0A0D5NRW2_9BACL</name>
<feature type="transmembrane region" description="Helical" evidence="1">
    <location>
        <begin position="68"/>
        <end position="91"/>
    </location>
</feature>
<keyword evidence="1" id="KW-0812">Transmembrane</keyword>
<feature type="transmembrane region" description="Helical" evidence="1">
    <location>
        <begin position="210"/>
        <end position="230"/>
    </location>
</feature>
<feature type="transmembrane region" description="Helical" evidence="1">
    <location>
        <begin position="242"/>
        <end position="262"/>
    </location>
</feature>
<keyword evidence="1" id="KW-0472">Membrane</keyword>